<evidence type="ECO:0000313" key="1">
    <source>
        <dbReference type="EMBL" id="GBN71938.1"/>
    </source>
</evidence>
<evidence type="ECO:0008006" key="3">
    <source>
        <dbReference type="Google" id="ProtNLM"/>
    </source>
</evidence>
<evidence type="ECO:0000313" key="2">
    <source>
        <dbReference type="Proteomes" id="UP000499080"/>
    </source>
</evidence>
<keyword evidence="2" id="KW-1185">Reference proteome</keyword>
<comment type="caution">
    <text evidence="1">The sequence shown here is derived from an EMBL/GenBank/DDBJ whole genome shotgun (WGS) entry which is preliminary data.</text>
</comment>
<proteinExistence type="predicted"/>
<gene>
    <name evidence="1" type="ORF">AVEN_207590_1</name>
</gene>
<dbReference type="EMBL" id="BGPR01016128">
    <property type="protein sequence ID" value="GBN71938.1"/>
    <property type="molecule type" value="Genomic_DNA"/>
</dbReference>
<protein>
    <recommendedName>
        <fullName evidence="3">Reverse transcriptase zinc-binding domain-containing protein</fullName>
    </recommendedName>
</protein>
<accession>A0A4Y2R872</accession>
<reference evidence="1 2" key="1">
    <citation type="journal article" date="2019" name="Sci. Rep.">
        <title>Orb-weaving spider Araneus ventricosus genome elucidates the spidroin gene catalogue.</title>
        <authorList>
            <person name="Kono N."/>
            <person name="Nakamura H."/>
            <person name="Ohtoshi R."/>
            <person name="Moran D.A.P."/>
            <person name="Shinohara A."/>
            <person name="Yoshida Y."/>
            <person name="Fujiwara M."/>
            <person name="Mori M."/>
            <person name="Tomita M."/>
            <person name="Arakawa K."/>
        </authorList>
    </citation>
    <scope>NUCLEOTIDE SEQUENCE [LARGE SCALE GENOMIC DNA]</scope>
</reference>
<organism evidence="1 2">
    <name type="scientific">Araneus ventricosus</name>
    <name type="common">Orbweaver spider</name>
    <name type="synonym">Epeira ventricosa</name>
    <dbReference type="NCBI Taxonomy" id="182803"/>
    <lineage>
        <taxon>Eukaryota</taxon>
        <taxon>Metazoa</taxon>
        <taxon>Ecdysozoa</taxon>
        <taxon>Arthropoda</taxon>
        <taxon>Chelicerata</taxon>
        <taxon>Arachnida</taxon>
        <taxon>Araneae</taxon>
        <taxon>Araneomorphae</taxon>
        <taxon>Entelegynae</taxon>
        <taxon>Araneoidea</taxon>
        <taxon>Araneidae</taxon>
        <taxon>Araneus</taxon>
    </lineage>
</organism>
<sequence length="114" mass="13220">MYPDLWWRVCVQFATGHGLVPCFLKRFNLYHKNRSACGEVGDSLHFATSCPLTISFHMTKPSDHFTKHWWKSCFSNKHSRSKIIQLVNFPTNKEVLFKLDPGIDSNFDDPKSSN</sequence>
<name>A0A4Y2R872_ARAVE</name>
<dbReference type="AlphaFoldDB" id="A0A4Y2R872"/>
<dbReference type="Proteomes" id="UP000499080">
    <property type="component" value="Unassembled WGS sequence"/>
</dbReference>